<dbReference type="GO" id="GO:0046914">
    <property type="term" value="F:transition metal ion binding"/>
    <property type="evidence" value="ECO:0007669"/>
    <property type="project" value="InterPro"/>
</dbReference>
<dbReference type="EMBL" id="DPPF01000091">
    <property type="protein sequence ID" value="HCW92959.1"/>
    <property type="molecule type" value="Genomic_DNA"/>
</dbReference>
<dbReference type="Gene3D" id="2.30.30.90">
    <property type="match status" value="1"/>
</dbReference>
<evidence type="ECO:0000313" key="4">
    <source>
        <dbReference type="Proteomes" id="UP000262325"/>
    </source>
</evidence>
<dbReference type="AlphaFoldDB" id="A0A3D5QCF8"/>
<dbReference type="InterPro" id="IPR008988">
    <property type="entry name" value="Transcriptional_repressor_C"/>
</dbReference>
<keyword evidence="1" id="KW-0408">Iron</keyword>
<evidence type="ECO:0000256" key="1">
    <source>
        <dbReference type="ARBA" id="ARBA00023004"/>
    </source>
</evidence>
<dbReference type="InterPro" id="IPR038157">
    <property type="entry name" value="FeoA_core_dom"/>
</dbReference>
<protein>
    <submittedName>
        <fullName evidence="3">Ferrous iron transport protein A</fullName>
    </submittedName>
</protein>
<evidence type="ECO:0000313" key="3">
    <source>
        <dbReference type="EMBL" id="HCW92959.1"/>
    </source>
</evidence>
<dbReference type="SMART" id="SM00899">
    <property type="entry name" value="FeoA"/>
    <property type="match status" value="1"/>
</dbReference>
<sequence>MRKRTGKPCTEGPAYSGRIKLIEATIGEKYIVESIDKDDPSILRKLCSMGILPGVEVIVRRKQPTIIFEVYHSRFAVDKLIGDKIYVKQLHSHS</sequence>
<comment type="caution">
    <text evidence="3">The sequence shown here is derived from an EMBL/GenBank/DDBJ whole genome shotgun (WGS) entry which is preliminary data.</text>
</comment>
<gene>
    <name evidence="3" type="ORF">DHM44_04680</name>
</gene>
<reference evidence="3 4" key="1">
    <citation type="journal article" date="2018" name="Nat. Biotechnol.">
        <title>A standardized bacterial taxonomy based on genome phylogeny substantially revises the tree of life.</title>
        <authorList>
            <person name="Parks D.H."/>
            <person name="Chuvochina M."/>
            <person name="Waite D.W."/>
            <person name="Rinke C."/>
            <person name="Skarshewski A."/>
            <person name="Chaumeil P.A."/>
            <person name="Hugenholtz P."/>
        </authorList>
    </citation>
    <scope>NUCLEOTIDE SEQUENCE [LARGE SCALE GENOMIC DNA]</scope>
    <source>
        <strain evidence="3">UBA8672</strain>
    </source>
</reference>
<name>A0A3D5QCF8_FLESI</name>
<dbReference type="Proteomes" id="UP000262325">
    <property type="component" value="Unassembled WGS sequence"/>
</dbReference>
<dbReference type="InterPro" id="IPR007167">
    <property type="entry name" value="Fe-transptr_FeoA-like"/>
</dbReference>
<dbReference type="SUPFAM" id="SSF50037">
    <property type="entry name" value="C-terminal domain of transcriptional repressors"/>
    <property type="match status" value="1"/>
</dbReference>
<dbReference type="Pfam" id="PF04023">
    <property type="entry name" value="FeoA"/>
    <property type="match status" value="1"/>
</dbReference>
<proteinExistence type="predicted"/>
<accession>A0A3D5QCF8</accession>
<organism evidence="3 4">
    <name type="scientific">Flexistipes sinusarabici</name>
    <dbReference type="NCBI Taxonomy" id="2352"/>
    <lineage>
        <taxon>Bacteria</taxon>
        <taxon>Pseudomonadati</taxon>
        <taxon>Deferribacterota</taxon>
        <taxon>Deferribacteres</taxon>
        <taxon>Deferribacterales</taxon>
        <taxon>Flexistipitaceae</taxon>
        <taxon>Flexistipes</taxon>
    </lineage>
</organism>
<evidence type="ECO:0000259" key="2">
    <source>
        <dbReference type="SMART" id="SM00899"/>
    </source>
</evidence>
<feature type="domain" description="Ferrous iron transporter FeoA-like" evidence="2">
    <location>
        <begin position="19"/>
        <end position="89"/>
    </location>
</feature>